<evidence type="ECO:0000313" key="3">
    <source>
        <dbReference type="Proteomes" id="UP001630127"/>
    </source>
</evidence>
<comment type="caution">
    <text evidence="2">The sequence shown here is derived from an EMBL/GenBank/DDBJ whole genome shotgun (WGS) entry which is preliminary data.</text>
</comment>
<name>A0ABD2ZNB1_9GENT</name>
<reference evidence="2 3" key="1">
    <citation type="submission" date="2024-11" db="EMBL/GenBank/DDBJ databases">
        <title>A near-complete genome assembly of Cinchona calisaya.</title>
        <authorList>
            <person name="Lian D.C."/>
            <person name="Zhao X.W."/>
            <person name="Wei L."/>
        </authorList>
    </citation>
    <scope>NUCLEOTIDE SEQUENCE [LARGE SCALE GENOMIC DNA]</scope>
    <source>
        <tissue evidence="2">Nenye</tissue>
    </source>
</reference>
<dbReference type="AlphaFoldDB" id="A0ABD2ZNB1"/>
<dbReference type="EMBL" id="JBJUIK010000009">
    <property type="protein sequence ID" value="KAL3519213.1"/>
    <property type="molecule type" value="Genomic_DNA"/>
</dbReference>
<proteinExistence type="predicted"/>
<evidence type="ECO:0000256" key="1">
    <source>
        <dbReference type="SAM" id="MobiDB-lite"/>
    </source>
</evidence>
<keyword evidence="3" id="KW-1185">Reference proteome</keyword>
<feature type="region of interest" description="Disordered" evidence="1">
    <location>
        <begin position="77"/>
        <end position="106"/>
    </location>
</feature>
<dbReference type="Proteomes" id="UP001630127">
    <property type="component" value="Unassembled WGS sequence"/>
</dbReference>
<accession>A0ABD2ZNB1</accession>
<evidence type="ECO:0000313" key="2">
    <source>
        <dbReference type="EMBL" id="KAL3519213.1"/>
    </source>
</evidence>
<sequence length="106" mass="12239">MKRQVIIQLYLNFGLENTNKFGHKSQLESLTSRLSFYELKEYLRSFDSGVLVLENGKIQKENKPQKGEFNKKILGKVTSIRKGSRQGYSNRNKPRMGKMSLGRGLQ</sequence>
<gene>
    <name evidence="2" type="ORF">ACH5RR_021802</name>
</gene>
<protein>
    <submittedName>
        <fullName evidence="2">Uncharacterized protein</fullName>
    </submittedName>
</protein>
<organism evidence="2 3">
    <name type="scientific">Cinchona calisaya</name>
    <dbReference type="NCBI Taxonomy" id="153742"/>
    <lineage>
        <taxon>Eukaryota</taxon>
        <taxon>Viridiplantae</taxon>
        <taxon>Streptophyta</taxon>
        <taxon>Embryophyta</taxon>
        <taxon>Tracheophyta</taxon>
        <taxon>Spermatophyta</taxon>
        <taxon>Magnoliopsida</taxon>
        <taxon>eudicotyledons</taxon>
        <taxon>Gunneridae</taxon>
        <taxon>Pentapetalae</taxon>
        <taxon>asterids</taxon>
        <taxon>lamiids</taxon>
        <taxon>Gentianales</taxon>
        <taxon>Rubiaceae</taxon>
        <taxon>Cinchonoideae</taxon>
        <taxon>Cinchoneae</taxon>
        <taxon>Cinchona</taxon>
    </lineage>
</organism>